<organism evidence="9 10">
    <name type="scientific">Parafannyhessea umbonata</name>
    <dbReference type="NCBI Taxonomy" id="604330"/>
    <lineage>
        <taxon>Bacteria</taxon>
        <taxon>Bacillati</taxon>
        <taxon>Actinomycetota</taxon>
        <taxon>Coriobacteriia</taxon>
        <taxon>Coriobacteriales</taxon>
        <taxon>Atopobiaceae</taxon>
        <taxon>Parafannyhessea</taxon>
    </lineage>
</organism>
<comment type="catalytic activity">
    <reaction evidence="7">
        <text>a 5'-end NAD(+)-phospho-ribonucleoside in mRNA + H2O = a 5'-end phospho-adenosine-phospho-ribonucleoside in mRNA + beta-nicotinamide D-ribonucleotide + 2 H(+)</text>
        <dbReference type="Rhea" id="RHEA:60876"/>
        <dbReference type="Rhea" id="RHEA-COMP:15698"/>
        <dbReference type="Rhea" id="RHEA-COMP:15719"/>
        <dbReference type="ChEBI" id="CHEBI:14649"/>
        <dbReference type="ChEBI" id="CHEBI:15377"/>
        <dbReference type="ChEBI" id="CHEBI:15378"/>
        <dbReference type="ChEBI" id="CHEBI:144029"/>
        <dbReference type="ChEBI" id="CHEBI:144051"/>
    </reaction>
    <physiologicalReaction direction="left-to-right" evidence="7">
        <dbReference type="Rhea" id="RHEA:60877"/>
    </physiologicalReaction>
</comment>
<dbReference type="GO" id="GO:0006742">
    <property type="term" value="P:NADP+ catabolic process"/>
    <property type="evidence" value="ECO:0007669"/>
    <property type="project" value="TreeGrafter"/>
</dbReference>
<dbReference type="InterPro" id="IPR015797">
    <property type="entry name" value="NUDIX_hydrolase-like_dom_sf"/>
</dbReference>
<sequence length="180" mass="20131">MCANERGRDVRMEYASDPAFCHVCGTRLVLREQPEDGPEPWCPTCGAWRYPGFSVGCSMIVYHPDGKRILTIDQYGKHGILVAGYVVRGEDLESTVRREVLEETGLELDSVAFNASRFYEPSNTLMANFVCRATGADARANPGEVDRLRWVPVEDVLGRMPDGSLAQWFVRHHLRSVGLA</sequence>
<keyword evidence="6" id="KW-0460">Magnesium</keyword>
<reference evidence="9 10" key="1">
    <citation type="submission" date="2019-08" db="EMBL/GenBank/DDBJ databases">
        <title>In-depth cultivation of the pig gut microbiome towards novel bacterial diversity and tailored functional studies.</title>
        <authorList>
            <person name="Wylensek D."/>
            <person name="Hitch T.C.A."/>
            <person name="Clavel T."/>
        </authorList>
    </citation>
    <scope>NUCLEOTIDE SEQUENCE [LARGE SCALE GENOMIC DNA]</scope>
    <source>
        <strain evidence="9 10">WB01_CNA04</strain>
    </source>
</reference>
<evidence type="ECO:0000259" key="8">
    <source>
        <dbReference type="PROSITE" id="PS51462"/>
    </source>
</evidence>
<proteinExistence type="inferred from homology"/>
<dbReference type="GO" id="GO:0035529">
    <property type="term" value="F:NADH pyrophosphatase activity"/>
    <property type="evidence" value="ECO:0007669"/>
    <property type="project" value="TreeGrafter"/>
</dbReference>
<dbReference type="GO" id="GO:0019677">
    <property type="term" value="P:NAD+ catabolic process"/>
    <property type="evidence" value="ECO:0007669"/>
    <property type="project" value="TreeGrafter"/>
</dbReference>
<dbReference type="InterPro" id="IPR020084">
    <property type="entry name" value="NUDIX_hydrolase_CS"/>
</dbReference>
<evidence type="ECO:0000256" key="7">
    <source>
        <dbReference type="ARBA" id="ARBA00023679"/>
    </source>
</evidence>
<evidence type="ECO:0000256" key="4">
    <source>
        <dbReference type="ARBA" id="ARBA00022723"/>
    </source>
</evidence>
<dbReference type="InterPro" id="IPR050241">
    <property type="entry name" value="NAD-cap_RNA_hydrolase_NudC"/>
</dbReference>
<keyword evidence="5" id="KW-0378">Hydrolase</keyword>
<comment type="caution">
    <text evidence="9">The sequence shown here is derived from an EMBL/GenBank/DDBJ whole genome shotgun (WGS) entry which is preliminary data.</text>
</comment>
<evidence type="ECO:0000256" key="5">
    <source>
        <dbReference type="ARBA" id="ARBA00022801"/>
    </source>
</evidence>
<feature type="domain" description="Nudix hydrolase" evidence="8">
    <location>
        <begin position="52"/>
        <end position="173"/>
    </location>
</feature>
<dbReference type="SUPFAM" id="SSF55811">
    <property type="entry name" value="Nudix"/>
    <property type="match status" value="1"/>
</dbReference>
<dbReference type="PANTHER" id="PTHR42904">
    <property type="entry name" value="NUDIX HYDROLASE, NUDC SUBFAMILY"/>
    <property type="match status" value="1"/>
</dbReference>
<evidence type="ECO:0000256" key="3">
    <source>
        <dbReference type="ARBA" id="ARBA00009595"/>
    </source>
</evidence>
<dbReference type="PANTHER" id="PTHR42904:SF6">
    <property type="entry name" value="NAD-CAPPED RNA HYDROLASE NUDT12"/>
    <property type="match status" value="1"/>
</dbReference>
<evidence type="ECO:0000313" key="10">
    <source>
        <dbReference type="Proteomes" id="UP000434342"/>
    </source>
</evidence>
<evidence type="ECO:0000313" key="9">
    <source>
        <dbReference type="EMBL" id="MST60334.1"/>
    </source>
</evidence>
<evidence type="ECO:0000256" key="2">
    <source>
        <dbReference type="ARBA" id="ARBA00001947"/>
    </source>
</evidence>
<evidence type="ECO:0000256" key="6">
    <source>
        <dbReference type="ARBA" id="ARBA00022842"/>
    </source>
</evidence>
<comment type="similarity">
    <text evidence="3">Belongs to the Nudix hydrolase family. NudC subfamily.</text>
</comment>
<dbReference type="PROSITE" id="PS51462">
    <property type="entry name" value="NUDIX"/>
    <property type="match status" value="1"/>
</dbReference>
<protein>
    <submittedName>
        <fullName evidence="9">NUDIX domain-containing protein</fullName>
    </submittedName>
</protein>
<dbReference type="InterPro" id="IPR000086">
    <property type="entry name" value="NUDIX_hydrolase_dom"/>
</dbReference>
<gene>
    <name evidence="9" type="ORF">FYJ69_05355</name>
</gene>
<dbReference type="Pfam" id="PF00293">
    <property type="entry name" value="NUDIX"/>
    <property type="match status" value="1"/>
</dbReference>
<dbReference type="Proteomes" id="UP000434342">
    <property type="component" value="Unassembled WGS sequence"/>
</dbReference>
<dbReference type="PROSITE" id="PS00893">
    <property type="entry name" value="NUDIX_BOX"/>
    <property type="match status" value="1"/>
</dbReference>
<name>A0A6N7XA85_9ACTN</name>
<dbReference type="GO" id="GO:0005829">
    <property type="term" value="C:cytosol"/>
    <property type="evidence" value="ECO:0007669"/>
    <property type="project" value="TreeGrafter"/>
</dbReference>
<keyword evidence="4" id="KW-0479">Metal-binding</keyword>
<dbReference type="EMBL" id="VUND01000002">
    <property type="protein sequence ID" value="MST60334.1"/>
    <property type="molecule type" value="Genomic_DNA"/>
</dbReference>
<dbReference type="GO" id="GO:0046872">
    <property type="term" value="F:metal ion binding"/>
    <property type="evidence" value="ECO:0007669"/>
    <property type="project" value="UniProtKB-KW"/>
</dbReference>
<accession>A0A6N7XA85</accession>
<dbReference type="AlphaFoldDB" id="A0A6N7XA85"/>
<dbReference type="Gene3D" id="3.90.79.10">
    <property type="entry name" value="Nucleoside Triphosphate Pyrophosphohydrolase"/>
    <property type="match status" value="1"/>
</dbReference>
<comment type="cofactor">
    <cofactor evidence="2">
        <name>Zn(2+)</name>
        <dbReference type="ChEBI" id="CHEBI:29105"/>
    </cofactor>
</comment>
<comment type="cofactor">
    <cofactor evidence="1">
        <name>Mg(2+)</name>
        <dbReference type="ChEBI" id="CHEBI:18420"/>
    </cofactor>
</comment>
<evidence type="ECO:0000256" key="1">
    <source>
        <dbReference type="ARBA" id="ARBA00001946"/>
    </source>
</evidence>